<sequence>MPPKKKREQVAQQDRGNKDGASGQPNPGHDNKPDVSSKKRKANVDSEQPAKAARRSARGTSARGTAKPQPSQSQLLKYLLSRDAEEQCRPSDEAEDIQSRGQIKTYSSSALNPFEELLCALILSRPISHRLGLRSIRTLLNEPYSFNSAKAVQDAGDEKRTQALYDARTQHKDKTAAQLGQLAETVLEKFTADGDDQGTQLGRALKEHKDDVDGAVDELKKEVKGLGATGIEIFLRRVQWRYPYIDNKTQDALKQLALPSDADKLREAIEQDWSKLETKHLAGDDEAARKQRAFVIILERATAAQLEGKIETMLGAAASSA</sequence>
<dbReference type="Proteomes" id="UP001056384">
    <property type="component" value="Chromosome 1"/>
</dbReference>
<evidence type="ECO:0000256" key="1">
    <source>
        <dbReference type="SAM" id="MobiDB-lite"/>
    </source>
</evidence>
<gene>
    <name evidence="2" type="ORF">Slin15195_G014730</name>
</gene>
<organism evidence="2 3">
    <name type="scientific">Septoria linicola</name>
    <dbReference type="NCBI Taxonomy" id="215465"/>
    <lineage>
        <taxon>Eukaryota</taxon>
        <taxon>Fungi</taxon>
        <taxon>Dikarya</taxon>
        <taxon>Ascomycota</taxon>
        <taxon>Pezizomycotina</taxon>
        <taxon>Dothideomycetes</taxon>
        <taxon>Dothideomycetidae</taxon>
        <taxon>Mycosphaerellales</taxon>
        <taxon>Mycosphaerellaceae</taxon>
        <taxon>Septoria</taxon>
    </lineage>
</organism>
<evidence type="ECO:0000313" key="2">
    <source>
        <dbReference type="EMBL" id="USW48154.1"/>
    </source>
</evidence>
<dbReference type="EMBL" id="CP099418">
    <property type="protein sequence ID" value="USW48154.1"/>
    <property type="molecule type" value="Genomic_DNA"/>
</dbReference>
<name>A0A9Q9AEU1_9PEZI</name>
<feature type="region of interest" description="Disordered" evidence="1">
    <location>
        <begin position="1"/>
        <end position="73"/>
    </location>
</feature>
<dbReference type="AlphaFoldDB" id="A0A9Q9AEU1"/>
<reference evidence="2" key="1">
    <citation type="submission" date="2022-06" db="EMBL/GenBank/DDBJ databases">
        <title>Complete genome sequences of two strains of the flax pathogen Septoria linicola.</title>
        <authorList>
            <person name="Lapalu N."/>
            <person name="Simon A."/>
            <person name="Demenou B."/>
            <person name="Paumier D."/>
            <person name="Guillot M.-P."/>
            <person name="Gout L."/>
            <person name="Valade R."/>
        </authorList>
    </citation>
    <scope>NUCLEOTIDE SEQUENCE</scope>
    <source>
        <strain evidence="2">SE15195</strain>
    </source>
</reference>
<proteinExistence type="predicted"/>
<protein>
    <submittedName>
        <fullName evidence="2">Uncharacterized protein</fullName>
    </submittedName>
</protein>
<evidence type="ECO:0000313" key="3">
    <source>
        <dbReference type="Proteomes" id="UP001056384"/>
    </source>
</evidence>
<accession>A0A9Q9AEU1</accession>
<keyword evidence="3" id="KW-1185">Reference proteome</keyword>